<dbReference type="Proteomes" id="UP001172737">
    <property type="component" value="Unassembled WGS sequence"/>
</dbReference>
<evidence type="ECO:0000313" key="2">
    <source>
        <dbReference type="Proteomes" id="UP001172737"/>
    </source>
</evidence>
<dbReference type="PANTHER" id="PTHR13061">
    <property type="entry name" value="DYNACTIN SUBUNIT P25"/>
    <property type="match status" value="1"/>
</dbReference>
<evidence type="ECO:0000313" key="1">
    <source>
        <dbReference type="EMBL" id="MDN4488898.1"/>
    </source>
</evidence>
<proteinExistence type="predicted"/>
<name>A0AAW7M920_9MICO</name>
<dbReference type="SUPFAM" id="SSF51161">
    <property type="entry name" value="Trimeric LpxA-like enzymes"/>
    <property type="match status" value="1"/>
</dbReference>
<sequence>MILTHRGKSPTIDPTATVAPTAVVCGDVRVGPGARILHGAVLTAEDGHVSVGEDTVVMENALVKARAGHDVRIGDAVVIGPHVHVNGAEVGDECFIATGAAIFPGAVIEHGCEVRIRGVVQVNTRLTTGTVLPIGWIAVGTPAAMLPPERHEEVWAIQQDLDFSGTVYGVDRTTSMRELLRRQSEFYGAHADDEVIG</sequence>
<dbReference type="RefSeq" id="WP_301121049.1">
    <property type="nucleotide sequence ID" value="NZ_JAUHPX010000008.1"/>
</dbReference>
<reference evidence="1" key="1">
    <citation type="submission" date="2023-06" db="EMBL/GenBank/DDBJ databases">
        <title>Sysu t00039.</title>
        <authorList>
            <person name="Gao L."/>
            <person name="Fang B.-Z."/>
            <person name="Li W.-J."/>
        </authorList>
    </citation>
    <scope>NUCLEOTIDE SEQUENCE</scope>
    <source>
        <strain evidence="1">SYSU T00039</strain>
    </source>
</reference>
<protein>
    <submittedName>
        <fullName evidence="1">Gamma carbonic anhydrase family protein</fullName>
    </submittedName>
</protein>
<dbReference type="Gene3D" id="2.160.10.10">
    <property type="entry name" value="Hexapeptide repeat proteins"/>
    <property type="match status" value="1"/>
</dbReference>
<comment type="caution">
    <text evidence="1">The sequence shown here is derived from an EMBL/GenBank/DDBJ whole genome shotgun (WGS) entry which is preliminary data.</text>
</comment>
<keyword evidence="2" id="KW-1185">Reference proteome</keyword>
<dbReference type="InterPro" id="IPR011004">
    <property type="entry name" value="Trimer_LpxA-like_sf"/>
</dbReference>
<gene>
    <name evidence="1" type="ORF">QQX10_12055</name>
</gene>
<dbReference type="AlphaFoldDB" id="A0AAW7M920"/>
<dbReference type="PANTHER" id="PTHR13061:SF29">
    <property type="entry name" value="GAMMA CARBONIC ANHYDRASE-LIKE 1, MITOCHONDRIAL-RELATED"/>
    <property type="match status" value="1"/>
</dbReference>
<dbReference type="InterPro" id="IPR050484">
    <property type="entry name" value="Transf_Hexapept/Carb_Anhydrase"/>
</dbReference>
<dbReference type="EMBL" id="JAUHPX010000008">
    <property type="protein sequence ID" value="MDN4488898.1"/>
    <property type="molecule type" value="Genomic_DNA"/>
</dbReference>
<organism evidence="1 2">
    <name type="scientific">Demequina lignilytica</name>
    <dbReference type="NCBI Taxonomy" id="3051663"/>
    <lineage>
        <taxon>Bacteria</taxon>
        <taxon>Bacillati</taxon>
        <taxon>Actinomycetota</taxon>
        <taxon>Actinomycetes</taxon>
        <taxon>Micrococcales</taxon>
        <taxon>Demequinaceae</taxon>
        <taxon>Demequina</taxon>
    </lineage>
</organism>
<accession>A0AAW7M920</accession>